<name>A0A849CG91_9NOCA</name>
<evidence type="ECO:0000313" key="1">
    <source>
        <dbReference type="EMBL" id="NNH75865.1"/>
    </source>
</evidence>
<sequence length="80" mass="8586">MSNPFADNSNDHNGGHGPSGSQMAGFFTAYDEVLDRVEFGVAFECGCELMTALSLDDARMVRGLFSKAILAAVHHHEKGV</sequence>
<reference evidence="1 2" key="1">
    <citation type="submission" date="2020-05" db="EMBL/GenBank/DDBJ databases">
        <title>MicrobeNet Type strains.</title>
        <authorList>
            <person name="Nicholson A.C."/>
        </authorList>
    </citation>
    <scope>NUCLEOTIDE SEQUENCE [LARGE SCALE GENOMIC DNA]</scope>
    <source>
        <strain evidence="1 2">JCM 3224</strain>
    </source>
</reference>
<gene>
    <name evidence="1" type="ORF">HLB23_39455</name>
</gene>
<dbReference type="AlphaFoldDB" id="A0A849CG91"/>
<proteinExistence type="predicted"/>
<comment type="caution">
    <text evidence="1">The sequence shown here is derived from an EMBL/GenBank/DDBJ whole genome shotgun (WGS) entry which is preliminary data.</text>
</comment>
<evidence type="ECO:0000313" key="2">
    <source>
        <dbReference type="Proteomes" id="UP000586827"/>
    </source>
</evidence>
<dbReference type="EMBL" id="JABELX010000029">
    <property type="protein sequence ID" value="NNH75865.1"/>
    <property type="molecule type" value="Genomic_DNA"/>
</dbReference>
<dbReference type="Proteomes" id="UP000586827">
    <property type="component" value="Unassembled WGS sequence"/>
</dbReference>
<accession>A0A849CG91</accession>
<protein>
    <submittedName>
        <fullName evidence="1">Uncharacterized protein</fullName>
    </submittedName>
</protein>
<organism evidence="1 2">
    <name type="scientific">Nocardia uniformis</name>
    <dbReference type="NCBI Taxonomy" id="53432"/>
    <lineage>
        <taxon>Bacteria</taxon>
        <taxon>Bacillati</taxon>
        <taxon>Actinomycetota</taxon>
        <taxon>Actinomycetes</taxon>
        <taxon>Mycobacteriales</taxon>
        <taxon>Nocardiaceae</taxon>
        <taxon>Nocardia</taxon>
    </lineage>
</organism>
<keyword evidence="2" id="KW-1185">Reference proteome</keyword>
<dbReference type="RefSeq" id="WP_170264444.1">
    <property type="nucleotide sequence ID" value="NZ_JABELX010000029.1"/>
</dbReference>